<sequence>MYGRRVGSPFMHPSISAPALGREPPSFPERIWYRKPSSDPRSGEHSGASSPTTSLLLYMWGYDETHAPNRNREPGGYPDLLTTTSGSLYRRRVASDASFFRRVTALVFGLAVVACFAALLLTAGSRFRPDTAVGASVENSTDPVLTLGERHLPFLPRQPVQDVKGAAAGSPPPTSASVSDVLSPGRNVALSPGQNNAHGHPVSASTTGRHVSLQARESTDQRHPVRLYR</sequence>
<evidence type="ECO:0000313" key="4">
    <source>
        <dbReference type="Proteomes" id="UP001321473"/>
    </source>
</evidence>
<keyword evidence="4" id="KW-1185">Reference proteome</keyword>
<name>A0AAQ4FPS6_AMBAM</name>
<keyword evidence="2" id="KW-1133">Transmembrane helix</keyword>
<organism evidence="3 4">
    <name type="scientific">Amblyomma americanum</name>
    <name type="common">Lone star tick</name>
    <dbReference type="NCBI Taxonomy" id="6943"/>
    <lineage>
        <taxon>Eukaryota</taxon>
        <taxon>Metazoa</taxon>
        <taxon>Ecdysozoa</taxon>
        <taxon>Arthropoda</taxon>
        <taxon>Chelicerata</taxon>
        <taxon>Arachnida</taxon>
        <taxon>Acari</taxon>
        <taxon>Parasitiformes</taxon>
        <taxon>Ixodida</taxon>
        <taxon>Ixodoidea</taxon>
        <taxon>Ixodidae</taxon>
        <taxon>Amblyomminae</taxon>
        <taxon>Amblyomma</taxon>
    </lineage>
</organism>
<dbReference type="Proteomes" id="UP001321473">
    <property type="component" value="Unassembled WGS sequence"/>
</dbReference>
<reference evidence="3 4" key="1">
    <citation type="journal article" date="2023" name="Arcadia Sci">
        <title>De novo assembly of a long-read Amblyomma americanum tick genome.</title>
        <authorList>
            <person name="Chou S."/>
            <person name="Poskanzer K.E."/>
            <person name="Rollins M."/>
            <person name="Thuy-Boun P.S."/>
        </authorList>
    </citation>
    <scope>NUCLEOTIDE SEQUENCE [LARGE SCALE GENOMIC DNA]</scope>
    <source>
        <strain evidence="3">F_SG_1</strain>
        <tissue evidence="3">Salivary glands</tissue>
    </source>
</reference>
<feature type="compositionally biased region" description="Polar residues" evidence="1">
    <location>
        <begin position="192"/>
        <end position="209"/>
    </location>
</feature>
<keyword evidence="2" id="KW-0812">Transmembrane</keyword>
<feature type="region of interest" description="Disordered" evidence="1">
    <location>
        <begin position="31"/>
        <end position="50"/>
    </location>
</feature>
<gene>
    <name evidence="3" type="ORF">V5799_021484</name>
</gene>
<proteinExistence type="predicted"/>
<evidence type="ECO:0008006" key="5">
    <source>
        <dbReference type="Google" id="ProtNLM"/>
    </source>
</evidence>
<feature type="region of interest" description="Disordered" evidence="1">
    <location>
        <begin position="162"/>
        <end position="229"/>
    </location>
</feature>
<comment type="caution">
    <text evidence="3">The sequence shown here is derived from an EMBL/GenBank/DDBJ whole genome shotgun (WGS) entry which is preliminary data.</text>
</comment>
<evidence type="ECO:0000313" key="3">
    <source>
        <dbReference type="EMBL" id="KAK8788743.1"/>
    </source>
</evidence>
<dbReference type="AlphaFoldDB" id="A0AAQ4FPS6"/>
<dbReference type="EMBL" id="JARKHS020000528">
    <property type="protein sequence ID" value="KAK8788743.1"/>
    <property type="molecule type" value="Genomic_DNA"/>
</dbReference>
<keyword evidence="2" id="KW-0472">Membrane</keyword>
<accession>A0AAQ4FPS6</accession>
<evidence type="ECO:0000256" key="1">
    <source>
        <dbReference type="SAM" id="MobiDB-lite"/>
    </source>
</evidence>
<protein>
    <recommendedName>
        <fullName evidence="5">Transmembrane protein</fullName>
    </recommendedName>
</protein>
<evidence type="ECO:0000256" key="2">
    <source>
        <dbReference type="SAM" id="Phobius"/>
    </source>
</evidence>
<feature type="transmembrane region" description="Helical" evidence="2">
    <location>
        <begin position="99"/>
        <end position="121"/>
    </location>
</feature>